<proteinExistence type="predicted"/>
<evidence type="ECO:0000313" key="7">
    <source>
        <dbReference type="EMBL" id="MBC5677259.1"/>
    </source>
</evidence>
<feature type="domain" description="T-Q ester bond containing" evidence="6">
    <location>
        <begin position="1327"/>
        <end position="1446"/>
    </location>
</feature>
<evidence type="ECO:0000256" key="4">
    <source>
        <dbReference type="SAM" id="SignalP"/>
    </source>
</evidence>
<dbReference type="InterPro" id="IPR041100">
    <property type="entry name" value="TQ"/>
</dbReference>
<dbReference type="Gene3D" id="2.60.40.10">
    <property type="entry name" value="Immunoglobulins"/>
    <property type="match status" value="3"/>
</dbReference>
<comment type="caution">
    <text evidence="7">The sequence shown here is derived from an EMBL/GenBank/DDBJ whole genome shotgun (WGS) entry which is preliminary data.</text>
</comment>
<keyword evidence="3" id="KW-1133">Transmembrane helix</keyword>
<dbReference type="RefSeq" id="WP_095142917.1">
    <property type="nucleotide sequence ID" value="NZ_JACOOS010000005.1"/>
</dbReference>
<evidence type="ECO:0000256" key="3">
    <source>
        <dbReference type="SAM" id="Phobius"/>
    </source>
</evidence>
<feature type="domain" description="SpaA-like prealbumin fold" evidence="5">
    <location>
        <begin position="560"/>
        <end position="630"/>
    </location>
</feature>
<evidence type="ECO:0000259" key="6">
    <source>
        <dbReference type="Pfam" id="PF18202"/>
    </source>
</evidence>
<organism evidence="7 8">
    <name type="scientific">Anaerostipes hominis</name>
    <name type="common">ex Liu et al. 2021</name>
    <dbReference type="NCBI Taxonomy" id="2763018"/>
    <lineage>
        <taxon>Bacteria</taxon>
        <taxon>Bacillati</taxon>
        <taxon>Bacillota</taxon>
        <taxon>Clostridia</taxon>
        <taxon>Lachnospirales</taxon>
        <taxon>Lachnospiraceae</taxon>
        <taxon>Anaerostipes</taxon>
    </lineage>
</organism>
<accession>A0ABR7FQ35</accession>
<feature type="domain" description="SpaA-like prealbumin fold" evidence="5">
    <location>
        <begin position="664"/>
        <end position="763"/>
    </location>
</feature>
<keyword evidence="3" id="KW-0812">Transmembrane</keyword>
<feature type="domain" description="T-Q ester bond containing" evidence="6">
    <location>
        <begin position="1205"/>
        <end position="1326"/>
    </location>
</feature>
<keyword evidence="1" id="KW-0175">Coiled coil</keyword>
<feature type="compositionally biased region" description="Low complexity" evidence="2">
    <location>
        <begin position="1567"/>
        <end position="1581"/>
    </location>
</feature>
<evidence type="ECO:0000256" key="2">
    <source>
        <dbReference type="SAM" id="MobiDB-lite"/>
    </source>
</evidence>
<dbReference type="Pfam" id="PF18202">
    <property type="entry name" value="TQ"/>
    <property type="match status" value="4"/>
</dbReference>
<feature type="domain" description="T-Q ester bond containing" evidence="6">
    <location>
        <begin position="1079"/>
        <end position="1203"/>
    </location>
</feature>
<feature type="domain" description="T-Q ester bond containing" evidence="6">
    <location>
        <begin position="1448"/>
        <end position="1570"/>
    </location>
</feature>
<name>A0ABR7FQ35_9FIRM</name>
<feature type="transmembrane region" description="Helical" evidence="3">
    <location>
        <begin position="1597"/>
        <end position="1618"/>
    </location>
</feature>
<dbReference type="InterPro" id="IPR041033">
    <property type="entry name" value="SpaA_PFL_dom_1"/>
</dbReference>
<keyword evidence="4" id="KW-0732">Signal</keyword>
<feature type="signal peptide" evidence="4">
    <location>
        <begin position="1"/>
        <end position="22"/>
    </location>
</feature>
<dbReference type="Gene3D" id="2.60.40.3930">
    <property type="match status" value="4"/>
</dbReference>
<evidence type="ECO:0000259" key="5">
    <source>
        <dbReference type="Pfam" id="PF17802"/>
    </source>
</evidence>
<feature type="coiled-coil region" evidence="1">
    <location>
        <begin position="258"/>
        <end position="285"/>
    </location>
</feature>
<dbReference type="Proteomes" id="UP000635828">
    <property type="component" value="Unassembled WGS sequence"/>
</dbReference>
<reference evidence="7 8" key="1">
    <citation type="submission" date="2020-08" db="EMBL/GenBank/DDBJ databases">
        <title>Genome public.</title>
        <authorList>
            <person name="Liu C."/>
            <person name="Sun Q."/>
        </authorList>
    </citation>
    <scope>NUCLEOTIDE SEQUENCE [LARGE SCALE GENOMIC DNA]</scope>
    <source>
        <strain evidence="7 8">NSJ-7</strain>
    </source>
</reference>
<dbReference type="NCBIfam" id="NF033903">
    <property type="entry name" value="VaFE_rpt"/>
    <property type="match status" value="4"/>
</dbReference>
<sequence length="1625" mass="177021">MEKKQTLKQIFLRVLCSLTATAMIFSSFCGLTNVAAADVPLEHSNAVTVSKPKYEETQSYVAGNLDQKLAKDVKGKSEKKIKKELEQTKYSIRLKRLIAEKSKLPKECTIDTLWSKYANAFVSQYTEVVPLYTTSDNSEYYIADFSAQNGIGDIYDAAFVRGTDNKNPDIRRDIKFDKESGLAYIPKSYFTEQKDTLLTGQVMYAGSVSNQDTKIDVTVKNPNTDSKEDHKILTGNTYDVTTSVPITDSLKIARGLSLEDLKVYLNDSETEYDLKEKEAAVYNKDTGELELGVSPATLKSVRVEIKKDKLSERILKLFTTDVSAKITDPDKLKFAADKKTGDPIVLDKIDTSKLQDGQVFEYNANIQYFSDIDDVTGDYSTKARKESIKHSIKYLYIPTGSAESGWFDVYDKGSDFDDTDGVNQKTNFEDVTFGMTLPSKNQSNYKATAINKNKATLNFHQKGTFTKTYDGDDASYSSKHMYAGECCHITNPMGTQSGDTAKIRLSVLHVNTDDGYVIIGLNTQEVNTQSGFGIYKLAIESKGALQIKKSSANTTITNGNNCYSLKGAEFGVYSDSSCMKKVMTLTTKADGTTDAKEIDAGKYYVKETKAPKGYKLNTSVKSVTIDTNNDEENPAIVEIADTPGTDPATLEVKKVDKETGTLGQQGNASLAGAQFTVNYYSDYYSDISKLPNNPTRSWVLETKEKSIGGKKFTVIGFEDQYKVSGDEFYKKADGSVTIPLGTITISETKAPEGYKIEDSTVSVNGATLSDRTYFTKVEEGKDLGTVAAGFTVSDPVKKYGIQVYKFDEELNKSEAIGGKNHTASPEGATLEGTTFSIINRSTNSIHYKDKEIKPGEEVTKIKASWDKTLKKYTAQTGNKDLPYGTYGVKEIASSTGYKMSDGSEKTVVCHGEDGHLYTPNDSGDLNIKNEVIRGDVEFIKREGRKQQNISAAFKITNSTTGESHVVVTDKNGNFTSDDPKHSAETNANDKLLNGYNEDAVLKTSDFNYNSGVWFGLGEDQSMAKTDDAKGALPYGKYTLEELRCETNKNLDLVTVDFWIQKDQKSVDLGTIIDNETTTPKIHTTAKDDATGTHVCAASEDASITDTVTHENLDDGEEYTLKGILMDKATGTAVLTKDGKEITAQKTFKAKGANNTVEMSFSFDATDLAGKDVVVFETLYKGGTDSSLVVTTHKDIEDEGQTIKFPAIKTKAVDAETGTNETRADENVTIIDTVSYKNLIVGKTYTVIGTLMDKETGKAAKDDSGDVITASAKFTAEKADGTVDVTFKFSGVNTAGKTLVAFEELIYQKKTFAVHTDINDEAQTIYVPNVKTTATDKANGSHTSLAGERVTIIDEVAYSNLTAGKEYTVKGTLMDQSTGEELLINGKPVTAEKTFTPEAADGTVELEFTLDASALAGKTTVVFEDIAKDGISVATHADIKDEEQTIHFPSVKTTATDKADGDHSISANGKVTIVDQVEWKNVKVGQKIKISGKLMDKSTGKALKVNGEEVTAEQIFTAEAESGTTNLAFTFDASDLAGKDLVVFEKLIDVESNMEIGRHEDINDKGQTVNVKKPVTPKKTTPSHGSGNDVAKTGQSSAVPIVIVGIVAAFGVAGSAFTLKKKKKKQ</sequence>
<dbReference type="EMBL" id="JACOOS010000005">
    <property type="protein sequence ID" value="MBC5677259.1"/>
    <property type="molecule type" value="Genomic_DNA"/>
</dbReference>
<evidence type="ECO:0000256" key="1">
    <source>
        <dbReference type="SAM" id="Coils"/>
    </source>
</evidence>
<keyword evidence="3" id="KW-0472">Membrane</keyword>
<dbReference type="InterPro" id="IPR013783">
    <property type="entry name" value="Ig-like_fold"/>
</dbReference>
<gene>
    <name evidence="7" type="ORF">H8S22_06440</name>
</gene>
<feature type="region of interest" description="Disordered" evidence="2">
    <location>
        <begin position="1558"/>
        <end position="1591"/>
    </location>
</feature>
<protein>
    <submittedName>
        <fullName evidence="7">VaFE repeat-containing surface-anchored protein</fullName>
    </submittedName>
</protein>
<dbReference type="Pfam" id="PF17802">
    <property type="entry name" value="SpaA"/>
    <property type="match status" value="2"/>
</dbReference>
<evidence type="ECO:0000313" key="8">
    <source>
        <dbReference type="Proteomes" id="UP000635828"/>
    </source>
</evidence>
<feature type="chain" id="PRO_5045361334" evidence="4">
    <location>
        <begin position="23"/>
        <end position="1625"/>
    </location>
</feature>
<keyword evidence="8" id="KW-1185">Reference proteome</keyword>